<comment type="cofactor">
    <cofactor evidence="1">
        <name>Mn(2+)</name>
        <dbReference type="ChEBI" id="CHEBI:29035"/>
    </cofactor>
</comment>
<keyword evidence="7 11" id="KW-0464">Manganese</keyword>
<comment type="subunit">
    <text evidence="11">Homodimer.</text>
</comment>
<comment type="similarity">
    <text evidence="10 11">Belongs to the YjjX NTPase family.</text>
</comment>
<dbReference type="SUPFAM" id="SSF52972">
    <property type="entry name" value="ITPase-like"/>
    <property type="match status" value="1"/>
</dbReference>
<protein>
    <recommendedName>
        <fullName evidence="11">Probable inosine/xanthosine triphosphatase</fullName>
        <shortName evidence="11">ITPase/XTPase</shortName>
        <ecNumber evidence="11">3.6.1.73</ecNumber>
    </recommendedName>
    <alternativeName>
        <fullName evidence="11">Non-canonical purine NTP phosphatase</fullName>
    </alternativeName>
    <alternativeName>
        <fullName evidence="11">Non-standard purine NTP phosphatase</fullName>
    </alternativeName>
    <alternativeName>
        <fullName evidence="11">Nucleoside-triphosphate phosphatase</fullName>
        <shortName evidence="11">NTPase</shortName>
    </alternativeName>
</protein>
<dbReference type="GO" id="GO:0000166">
    <property type="term" value="F:nucleotide binding"/>
    <property type="evidence" value="ECO:0007669"/>
    <property type="project" value="UniProtKB-KW"/>
</dbReference>
<comment type="function">
    <text evidence="11">Phosphatase that hydrolyzes non-canonical purine nucleotides such as XTP and ITP to their respective diphosphate derivatives. Probably excludes non-canonical purines from DNA/RNA precursor pool, thus preventing their incorporation into DNA/RNA and avoiding chromosomal lesions.</text>
</comment>
<dbReference type="RefSeq" id="WP_055738995.1">
    <property type="nucleotide sequence ID" value="NZ_JAAIWL010000054.1"/>
</dbReference>
<dbReference type="Gene3D" id="3.90.950.10">
    <property type="match status" value="1"/>
</dbReference>
<comment type="cofactor">
    <cofactor evidence="11">
        <name>Mg(2+)</name>
        <dbReference type="ChEBI" id="CHEBI:18420"/>
    </cofactor>
    <cofactor evidence="11">
        <name>Mn(2+)</name>
        <dbReference type="ChEBI" id="CHEBI:29035"/>
    </cofactor>
    <text evidence="11">Binds 1 divalent metal cation per subunit; can use either Mg(2+) or Mn(2+).</text>
</comment>
<evidence type="ECO:0000259" key="12">
    <source>
        <dbReference type="Pfam" id="PF01931"/>
    </source>
</evidence>
<dbReference type="FunFam" id="3.90.950.10:FF:000002">
    <property type="entry name" value="Inosine/xanthosine triphosphatase"/>
    <property type="match status" value="1"/>
</dbReference>
<dbReference type="NCBIfam" id="TIGR00258">
    <property type="entry name" value="inosine/xanthosine triphosphatase"/>
    <property type="match status" value="1"/>
</dbReference>
<dbReference type="EC" id="3.6.1.73" evidence="11"/>
<evidence type="ECO:0000256" key="6">
    <source>
        <dbReference type="ARBA" id="ARBA00023080"/>
    </source>
</evidence>
<proteinExistence type="inferred from homology"/>
<dbReference type="Proteomes" id="UP000051888">
    <property type="component" value="Unassembled WGS sequence"/>
</dbReference>
<dbReference type="GO" id="GO:0046872">
    <property type="term" value="F:metal ion binding"/>
    <property type="evidence" value="ECO:0007669"/>
    <property type="project" value="UniProtKB-KW"/>
</dbReference>
<evidence type="ECO:0000256" key="10">
    <source>
        <dbReference type="ARBA" id="ARBA00060855"/>
    </source>
</evidence>
<dbReference type="GO" id="GO:0103023">
    <property type="term" value="F:ITPase activity"/>
    <property type="evidence" value="ECO:0007669"/>
    <property type="project" value="UniProtKB-EC"/>
</dbReference>
<evidence type="ECO:0000256" key="7">
    <source>
        <dbReference type="ARBA" id="ARBA00023211"/>
    </source>
</evidence>
<keyword evidence="5 11" id="KW-0460">Magnesium</keyword>
<feature type="binding site" evidence="11">
    <location>
        <position position="64"/>
    </location>
    <ligand>
        <name>Mg(2+)</name>
        <dbReference type="ChEBI" id="CHEBI:18420"/>
    </ligand>
</feature>
<keyword evidence="3 11" id="KW-0547">Nucleotide-binding</keyword>
<feature type="domain" description="Non-canonical purine NTP phosphatase/PRRC1" evidence="12">
    <location>
        <begin position="6"/>
        <end position="159"/>
    </location>
</feature>
<gene>
    <name evidence="13" type="primary">yjjX</name>
    <name evidence="13" type="ORF">AN964_07025</name>
</gene>
<evidence type="ECO:0000313" key="14">
    <source>
        <dbReference type="Proteomes" id="UP000051888"/>
    </source>
</evidence>
<dbReference type="EMBL" id="LJJC01000004">
    <property type="protein sequence ID" value="KQL53266.1"/>
    <property type="molecule type" value="Genomic_DNA"/>
</dbReference>
<evidence type="ECO:0000256" key="11">
    <source>
        <dbReference type="HAMAP-Rule" id="MF_00648"/>
    </source>
</evidence>
<dbReference type="InterPro" id="IPR002786">
    <property type="entry name" value="Non_canon_purine_NTPase"/>
</dbReference>
<accession>A0A0Q3WWI9</accession>
<dbReference type="InterPro" id="IPR026533">
    <property type="entry name" value="NTPase/PRRC1"/>
</dbReference>
<dbReference type="InterPro" id="IPR029001">
    <property type="entry name" value="ITPase-like_fam"/>
</dbReference>
<keyword evidence="14" id="KW-1185">Reference proteome</keyword>
<comment type="caution">
    <text evidence="11">Lacks conserved residue(s) required for the propagation of feature annotation.</text>
</comment>
<evidence type="ECO:0000256" key="9">
    <source>
        <dbReference type="ARBA" id="ARBA00048781"/>
    </source>
</evidence>
<dbReference type="Pfam" id="PF01931">
    <property type="entry name" value="NTPase_I-T"/>
    <property type="match status" value="1"/>
</dbReference>
<evidence type="ECO:0000256" key="3">
    <source>
        <dbReference type="ARBA" id="ARBA00022741"/>
    </source>
</evidence>
<organism evidence="13 14">
    <name type="scientific">Heyndrickxia shackletonii</name>
    <dbReference type="NCBI Taxonomy" id="157838"/>
    <lineage>
        <taxon>Bacteria</taxon>
        <taxon>Bacillati</taxon>
        <taxon>Bacillota</taxon>
        <taxon>Bacilli</taxon>
        <taxon>Bacillales</taxon>
        <taxon>Bacillaceae</taxon>
        <taxon>Heyndrickxia</taxon>
    </lineage>
</organism>
<comment type="caution">
    <text evidence="13">The sequence shown here is derived from an EMBL/GenBank/DDBJ whole genome shotgun (WGS) entry which is preliminary data.</text>
</comment>
<evidence type="ECO:0000313" key="13">
    <source>
        <dbReference type="EMBL" id="KQL53266.1"/>
    </source>
</evidence>
<evidence type="ECO:0000256" key="4">
    <source>
        <dbReference type="ARBA" id="ARBA00022801"/>
    </source>
</evidence>
<reference evidence="13 14" key="1">
    <citation type="submission" date="2015-09" db="EMBL/GenBank/DDBJ databases">
        <title>Genome sequencing project for genomic taxonomy and phylogenomics of Bacillus-like bacteria.</title>
        <authorList>
            <person name="Liu B."/>
            <person name="Wang J."/>
            <person name="Zhu Y."/>
            <person name="Liu G."/>
            <person name="Chen Q."/>
            <person name="Chen Z."/>
            <person name="Lan J."/>
            <person name="Che J."/>
            <person name="Ge C."/>
            <person name="Shi H."/>
            <person name="Pan Z."/>
            <person name="Liu X."/>
        </authorList>
    </citation>
    <scope>NUCLEOTIDE SEQUENCE [LARGE SCALE GENOMIC DNA]</scope>
    <source>
        <strain evidence="13 14">LMG 18435</strain>
    </source>
</reference>
<evidence type="ECO:0000256" key="1">
    <source>
        <dbReference type="ARBA" id="ARBA00001936"/>
    </source>
</evidence>
<name>A0A0Q3WWI9_9BACI</name>
<keyword evidence="6 11" id="KW-0546">Nucleotide metabolism</keyword>
<evidence type="ECO:0000256" key="8">
    <source>
        <dbReference type="ARBA" id="ARBA00048174"/>
    </source>
</evidence>
<dbReference type="HAMAP" id="MF_00648">
    <property type="entry name" value="Non_canon_purine_NTPase_YjjX"/>
    <property type="match status" value="1"/>
</dbReference>
<dbReference type="PATRIC" id="fig|157838.3.peg.1547"/>
<dbReference type="NCBIfam" id="NF002850">
    <property type="entry name" value="PRK03114.1"/>
    <property type="match status" value="1"/>
</dbReference>
<evidence type="ECO:0000256" key="2">
    <source>
        <dbReference type="ARBA" id="ARBA00022723"/>
    </source>
</evidence>
<evidence type="ECO:0000256" key="5">
    <source>
        <dbReference type="ARBA" id="ARBA00022842"/>
    </source>
</evidence>
<keyword evidence="2 11" id="KW-0479">Metal-binding</keyword>
<keyword evidence="4 11" id="KW-0378">Hydrolase</keyword>
<dbReference type="GO" id="GO:0009117">
    <property type="term" value="P:nucleotide metabolic process"/>
    <property type="evidence" value="ECO:0007669"/>
    <property type="project" value="UniProtKB-KW"/>
</dbReference>
<comment type="catalytic activity">
    <reaction evidence="9 11">
        <text>XTP + H2O = XDP + phosphate + H(+)</text>
        <dbReference type="Rhea" id="RHEA:28406"/>
        <dbReference type="ChEBI" id="CHEBI:15377"/>
        <dbReference type="ChEBI" id="CHEBI:15378"/>
        <dbReference type="ChEBI" id="CHEBI:43474"/>
        <dbReference type="ChEBI" id="CHEBI:59884"/>
        <dbReference type="ChEBI" id="CHEBI:61314"/>
        <dbReference type="EC" id="3.6.1.73"/>
    </reaction>
</comment>
<dbReference type="STRING" id="157838.AN964_07025"/>
<comment type="catalytic activity">
    <reaction evidence="8 11">
        <text>ITP + H2O = IDP + phosphate + H(+)</text>
        <dbReference type="Rhea" id="RHEA:28330"/>
        <dbReference type="ChEBI" id="CHEBI:15377"/>
        <dbReference type="ChEBI" id="CHEBI:15378"/>
        <dbReference type="ChEBI" id="CHEBI:43474"/>
        <dbReference type="ChEBI" id="CHEBI:58280"/>
        <dbReference type="ChEBI" id="CHEBI:61402"/>
        <dbReference type="EC" id="3.6.1.73"/>
    </reaction>
</comment>
<dbReference type="OrthoDB" id="164951at2"/>
<sequence length="174" mass="19040">MLVAIGSKNPAKIHAVELAFKEMNIEVEVQPMDVPSGVSEQPFSDEETIKGAVHRAENCLNKKEIDIAIGLEGGVVESEFGLSVCNWGALVEKGKSPIIAGGARIILPNEITSRLRSGEELGPVMDDYANKKNIRKKEGAIGVFTNGLVTREEMFIHVMKLLIGQYQYRALMES</sequence>
<dbReference type="PANTHER" id="PTHR34699">
    <property type="match status" value="1"/>
</dbReference>
<dbReference type="InterPro" id="IPR050299">
    <property type="entry name" value="YjjX_NTPase"/>
</dbReference>
<dbReference type="PANTHER" id="PTHR34699:SF2">
    <property type="entry name" value="NON-CANONICAL PURINE NTP PHOSPHATASE_PRRC1 DOMAIN-CONTAINING PROTEIN"/>
    <property type="match status" value="1"/>
</dbReference>
<dbReference type="AlphaFoldDB" id="A0A0Q3WWI9"/>